<evidence type="ECO:0000256" key="2">
    <source>
        <dbReference type="PROSITE-ProRule" id="PRU00339"/>
    </source>
</evidence>
<dbReference type="PROSITE" id="PS50181">
    <property type="entry name" value="FBOX"/>
    <property type="match status" value="1"/>
</dbReference>
<dbReference type="Gene3D" id="1.20.1280.50">
    <property type="match status" value="1"/>
</dbReference>
<protein>
    <submittedName>
        <fullName evidence="6">F-box only protein 9</fullName>
    </submittedName>
</protein>
<dbReference type="Pfam" id="PF12937">
    <property type="entry name" value="F-box-like"/>
    <property type="match status" value="1"/>
</dbReference>
<dbReference type="GO" id="GO:0005737">
    <property type="term" value="C:cytoplasm"/>
    <property type="evidence" value="ECO:0007669"/>
    <property type="project" value="TreeGrafter"/>
</dbReference>
<dbReference type="PANTHER" id="PTHR12874">
    <property type="entry name" value="F-BOX ONLY PROTEIN 48-RELATED"/>
    <property type="match status" value="1"/>
</dbReference>
<dbReference type="Gene3D" id="1.20.58.80">
    <property type="entry name" value="Phosphotransferase system, lactose/cellobiose-type IIA subunit"/>
    <property type="match status" value="1"/>
</dbReference>
<feature type="repeat" description="TPR" evidence="2">
    <location>
        <begin position="72"/>
        <end position="105"/>
    </location>
</feature>
<dbReference type="Proteomes" id="UP000504634">
    <property type="component" value="Unplaced"/>
</dbReference>
<dbReference type="PROSITE" id="PS50005">
    <property type="entry name" value="TPR"/>
    <property type="match status" value="1"/>
</dbReference>
<reference evidence="6" key="1">
    <citation type="submission" date="2025-08" db="UniProtKB">
        <authorList>
            <consortium name="RefSeq"/>
        </authorList>
    </citation>
    <scope>IDENTIFICATION</scope>
    <source>
        <strain evidence="6">11010-0011.00</strain>
        <tissue evidence="6">Whole body</tissue>
    </source>
</reference>
<evidence type="ECO:0000313" key="6">
    <source>
        <dbReference type="RefSeq" id="XP_030370004.1"/>
    </source>
</evidence>
<name>A0A6J2T1W8_DROLE</name>
<evidence type="ECO:0000256" key="3">
    <source>
        <dbReference type="SAM" id="MobiDB-lite"/>
    </source>
</evidence>
<dbReference type="CDD" id="cd22089">
    <property type="entry name" value="F-box_FBXO9"/>
    <property type="match status" value="1"/>
</dbReference>
<dbReference type="InterPro" id="IPR036047">
    <property type="entry name" value="F-box-like_dom_sf"/>
</dbReference>
<dbReference type="InterPro" id="IPR001810">
    <property type="entry name" value="F-box_dom"/>
</dbReference>
<evidence type="ECO:0000259" key="4">
    <source>
        <dbReference type="PROSITE" id="PS50181"/>
    </source>
</evidence>
<evidence type="ECO:0000256" key="1">
    <source>
        <dbReference type="ARBA" id="ARBA00022786"/>
    </source>
</evidence>
<dbReference type="Pfam" id="PF19270">
    <property type="entry name" value="FBO_C"/>
    <property type="match status" value="1"/>
</dbReference>
<dbReference type="GO" id="GO:0031146">
    <property type="term" value="P:SCF-dependent proteasomal ubiquitin-dependent protein catabolic process"/>
    <property type="evidence" value="ECO:0007669"/>
    <property type="project" value="TreeGrafter"/>
</dbReference>
<organism evidence="5 6">
    <name type="scientific">Drosophila lebanonensis</name>
    <name type="common">Fruit fly</name>
    <name type="synonym">Scaptodrosophila lebanonensis</name>
    <dbReference type="NCBI Taxonomy" id="7225"/>
    <lineage>
        <taxon>Eukaryota</taxon>
        <taxon>Metazoa</taxon>
        <taxon>Ecdysozoa</taxon>
        <taxon>Arthropoda</taxon>
        <taxon>Hexapoda</taxon>
        <taxon>Insecta</taxon>
        <taxon>Pterygota</taxon>
        <taxon>Neoptera</taxon>
        <taxon>Endopterygota</taxon>
        <taxon>Diptera</taxon>
        <taxon>Brachycera</taxon>
        <taxon>Muscomorpha</taxon>
        <taxon>Ephydroidea</taxon>
        <taxon>Drosophilidae</taxon>
        <taxon>Scaptodrosophila</taxon>
    </lineage>
</organism>
<sequence length="458" mass="52888">MCSCILQKKFKMSDSISNNDTDVRTRLDEFRADWQRELHGATQSDEDAGGGSSSGQTTNSYATEADQLQARAESLYRTAVELERQGKVYDALPYYRKAMQIVPDIEFKFYERQKLNHDANNKYHNLASDLSKHLTISKSDAEVNDDADVIEDLYGKFSRDLCGEIYGGRIFLNSRDSSVLTTALHISDLPTEIILYILRWVVSAQLDMKSLDQCSSVCKGFYVCARDEELWRLACIKVWGHNVGTLAQQDSNETDDSCYFSWRDMFLRRERVLFNGCYISKTTYLRMGENSFQDQFYRPVQLVEYYRYIRFLPDGKVLMMTSADEPAQGVAKLKQLHSRGPADVLRGRYRLFGNSVTLVLQKAHSRQATTQNYVRQRRGSLMLTDEDTNNTQYVIELQIMSSSPKRRFVQLLWSHYSLVQKRNKVETTSDFDLTATKYPPLWFSPVRSYHYDADAPLT</sequence>
<dbReference type="RefSeq" id="XP_030370004.1">
    <property type="nucleotide sequence ID" value="XM_030514144.1"/>
</dbReference>
<dbReference type="PANTHER" id="PTHR12874:SF29">
    <property type="entry name" value="F-BOX ONLY PROTEIN 9"/>
    <property type="match status" value="1"/>
</dbReference>
<dbReference type="GeneID" id="115620749"/>
<dbReference type="InterPro" id="IPR019734">
    <property type="entry name" value="TPR_rpt"/>
</dbReference>
<keyword evidence="2" id="KW-0802">TPR repeat</keyword>
<feature type="region of interest" description="Disordered" evidence="3">
    <location>
        <begin position="40"/>
        <end position="59"/>
    </location>
</feature>
<evidence type="ECO:0000313" key="5">
    <source>
        <dbReference type="Proteomes" id="UP000504634"/>
    </source>
</evidence>
<keyword evidence="1" id="KW-0833">Ubl conjugation pathway</keyword>
<proteinExistence type="predicted"/>
<dbReference type="GO" id="GO:0019005">
    <property type="term" value="C:SCF ubiquitin ligase complex"/>
    <property type="evidence" value="ECO:0007669"/>
    <property type="project" value="TreeGrafter"/>
</dbReference>
<keyword evidence="5" id="KW-1185">Reference proteome</keyword>
<feature type="domain" description="F-box" evidence="4">
    <location>
        <begin position="183"/>
        <end position="234"/>
    </location>
</feature>
<dbReference type="SUPFAM" id="SSF81383">
    <property type="entry name" value="F-box domain"/>
    <property type="match status" value="1"/>
</dbReference>
<accession>A0A6J2T1W8</accession>
<dbReference type="InterPro" id="IPR045464">
    <property type="entry name" value="Hrt3/FBXO9_C"/>
</dbReference>
<dbReference type="OrthoDB" id="2117972at2759"/>
<gene>
    <name evidence="6" type="primary">LOC115620749</name>
</gene>
<dbReference type="AlphaFoldDB" id="A0A6J2T1W8"/>